<evidence type="ECO:0000313" key="3">
    <source>
        <dbReference type="Proteomes" id="UP000799536"/>
    </source>
</evidence>
<keyword evidence="1" id="KW-0472">Membrane</keyword>
<reference evidence="2" key="1">
    <citation type="journal article" date="2020" name="Stud. Mycol.">
        <title>101 Dothideomycetes genomes: a test case for predicting lifestyles and emergence of pathogens.</title>
        <authorList>
            <person name="Haridas S."/>
            <person name="Albert R."/>
            <person name="Binder M."/>
            <person name="Bloem J."/>
            <person name="Labutti K."/>
            <person name="Salamov A."/>
            <person name="Andreopoulos B."/>
            <person name="Baker S."/>
            <person name="Barry K."/>
            <person name="Bills G."/>
            <person name="Bluhm B."/>
            <person name="Cannon C."/>
            <person name="Castanera R."/>
            <person name="Culley D."/>
            <person name="Daum C."/>
            <person name="Ezra D."/>
            <person name="Gonzalez J."/>
            <person name="Henrissat B."/>
            <person name="Kuo A."/>
            <person name="Liang C."/>
            <person name="Lipzen A."/>
            <person name="Lutzoni F."/>
            <person name="Magnuson J."/>
            <person name="Mondo S."/>
            <person name="Nolan M."/>
            <person name="Ohm R."/>
            <person name="Pangilinan J."/>
            <person name="Park H.-J."/>
            <person name="Ramirez L."/>
            <person name="Alfaro M."/>
            <person name="Sun H."/>
            <person name="Tritt A."/>
            <person name="Yoshinaga Y."/>
            <person name="Zwiers L.-H."/>
            <person name="Turgeon B."/>
            <person name="Goodwin S."/>
            <person name="Spatafora J."/>
            <person name="Crous P."/>
            <person name="Grigoriev I."/>
        </authorList>
    </citation>
    <scope>NUCLEOTIDE SEQUENCE</scope>
    <source>
        <strain evidence="2">ATCC 74209</strain>
    </source>
</reference>
<sequence length="102" mass="10764">MSSIIASIKDLITSLFEVVFSIFGIAANLVQNGISLVASTFAGLINMVIDMFKGVINAAGGIVSFTASNFLILGVIAAAFFGFLQFQRSQGRTVKVGDKKLN</sequence>
<comment type="caution">
    <text evidence="2">The sequence shown here is derived from an EMBL/GenBank/DDBJ whole genome shotgun (WGS) entry which is preliminary data.</text>
</comment>
<keyword evidence="1" id="KW-0812">Transmembrane</keyword>
<evidence type="ECO:0000256" key="1">
    <source>
        <dbReference type="SAM" id="Phobius"/>
    </source>
</evidence>
<protein>
    <submittedName>
        <fullName evidence="2">Uncharacterized protein</fullName>
    </submittedName>
</protein>
<evidence type="ECO:0000313" key="2">
    <source>
        <dbReference type="EMBL" id="KAF2197617.1"/>
    </source>
</evidence>
<feature type="transmembrane region" description="Helical" evidence="1">
    <location>
        <begin position="62"/>
        <end position="84"/>
    </location>
</feature>
<dbReference type="AlphaFoldDB" id="A0A9P4MP51"/>
<proteinExistence type="predicted"/>
<name>A0A9P4MP51_9PLEO</name>
<dbReference type="Proteomes" id="UP000799536">
    <property type="component" value="Unassembled WGS sequence"/>
</dbReference>
<organism evidence="2 3">
    <name type="scientific">Delitschia confertaspora ATCC 74209</name>
    <dbReference type="NCBI Taxonomy" id="1513339"/>
    <lineage>
        <taxon>Eukaryota</taxon>
        <taxon>Fungi</taxon>
        <taxon>Dikarya</taxon>
        <taxon>Ascomycota</taxon>
        <taxon>Pezizomycotina</taxon>
        <taxon>Dothideomycetes</taxon>
        <taxon>Pleosporomycetidae</taxon>
        <taxon>Pleosporales</taxon>
        <taxon>Delitschiaceae</taxon>
        <taxon>Delitschia</taxon>
    </lineage>
</organism>
<dbReference type="EMBL" id="ML994216">
    <property type="protein sequence ID" value="KAF2197617.1"/>
    <property type="molecule type" value="Genomic_DNA"/>
</dbReference>
<dbReference type="OrthoDB" id="2561686at2759"/>
<keyword evidence="1" id="KW-1133">Transmembrane helix</keyword>
<gene>
    <name evidence="2" type="ORF">GQ43DRAFT_444108</name>
</gene>
<accession>A0A9P4MP51</accession>
<keyword evidence="3" id="KW-1185">Reference proteome</keyword>